<dbReference type="GO" id="GO:0016787">
    <property type="term" value="F:hydrolase activity"/>
    <property type="evidence" value="ECO:0007669"/>
    <property type="project" value="UniProtKB-KW"/>
</dbReference>
<accession>A0A0L0W9Z4</accession>
<dbReference type="InterPro" id="IPR029058">
    <property type="entry name" value="AB_hydrolase_fold"/>
</dbReference>
<dbReference type="GO" id="GO:0016020">
    <property type="term" value="C:membrane"/>
    <property type="evidence" value="ECO:0007669"/>
    <property type="project" value="TreeGrafter"/>
</dbReference>
<reference evidence="4" key="1">
    <citation type="submission" date="2015-07" db="EMBL/GenBank/DDBJ databases">
        <title>Draft genome sequence of the purine-degrading Gottschalkia purinilyticum DSM 1384 (formerly Clostridium purinilyticum).</title>
        <authorList>
            <person name="Poehlein A."/>
            <person name="Schiel-Bengelsdorf B."/>
            <person name="Bengelsdorf F.R."/>
            <person name="Daniel R."/>
            <person name="Duerre P."/>
        </authorList>
    </citation>
    <scope>NUCLEOTIDE SEQUENCE [LARGE SCALE GENOMIC DNA]</scope>
    <source>
        <strain evidence="4">DSM 1384</strain>
    </source>
</reference>
<dbReference type="RefSeq" id="WP_050355452.1">
    <property type="nucleotide sequence ID" value="NZ_LGSS01000008.1"/>
</dbReference>
<dbReference type="AlphaFoldDB" id="A0A0L0W9Z4"/>
<dbReference type="SUPFAM" id="SSF53474">
    <property type="entry name" value="alpha/beta-Hydrolases"/>
    <property type="match status" value="1"/>
</dbReference>
<keyword evidence="4" id="KW-1185">Reference proteome</keyword>
<keyword evidence="1 3" id="KW-0378">Hydrolase</keyword>
<evidence type="ECO:0000313" key="3">
    <source>
        <dbReference type="EMBL" id="KNF08354.1"/>
    </source>
</evidence>
<dbReference type="OrthoDB" id="9773293at2"/>
<dbReference type="STRING" id="1503.CLPU_8c01190"/>
<dbReference type="Gene3D" id="3.40.50.1820">
    <property type="entry name" value="alpha/beta hydrolase"/>
    <property type="match status" value="1"/>
</dbReference>
<dbReference type="EMBL" id="LGSS01000008">
    <property type="protein sequence ID" value="KNF08354.1"/>
    <property type="molecule type" value="Genomic_DNA"/>
</dbReference>
<organism evidence="3 4">
    <name type="scientific">Gottschalkia purinilytica</name>
    <name type="common">Clostridium purinilyticum</name>
    <dbReference type="NCBI Taxonomy" id="1503"/>
    <lineage>
        <taxon>Bacteria</taxon>
        <taxon>Bacillati</taxon>
        <taxon>Bacillota</taxon>
        <taxon>Tissierellia</taxon>
        <taxon>Tissierellales</taxon>
        <taxon>Gottschalkiaceae</taxon>
        <taxon>Gottschalkia</taxon>
    </lineage>
</organism>
<evidence type="ECO:0000259" key="2">
    <source>
        <dbReference type="Pfam" id="PF00561"/>
    </source>
</evidence>
<dbReference type="InterPro" id="IPR050266">
    <property type="entry name" value="AB_hydrolase_sf"/>
</dbReference>
<evidence type="ECO:0000256" key="1">
    <source>
        <dbReference type="ARBA" id="ARBA00022801"/>
    </source>
</evidence>
<name>A0A0L0W9Z4_GOTPU</name>
<sequence>MIEIIVELNGINLYYDVNGGGTPIIFIPGLGATHTMFEPQVEYFKKKYQVITLDLRGNGKSGKLNVPIRKGLETQAKDVKELMDYLDIKEVVFVGVSYGGIFLQKFYSMFSERVKALIIVDSFSHTHPNTLFEILNKISSYNVLLYYTPRKWMASFGKKYWGKRWGKIVGKEIENIVLNMRRRETVKQRLEINSIDFRKVLPKINVPTLGIVGNHTKTGVKLMKDVIYNIQNGKLIIFKDSFDPSNLCQPDKFNRVVDNFLSENNLNI</sequence>
<dbReference type="Pfam" id="PF00561">
    <property type="entry name" value="Abhydrolase_1"/>
    <property type="match status" value="1"/>
</dbReference>
<protein>
    <submittedName>
        <fullName evidence="3">Putative hydrolase</fullName>
    </submittedName>
</protein>
<dbReference type="PANTHER" id="PTHR43798">
    <property type="entry name" value="MONOACYLGLYCEROL LIPASE"/>
    <property type="match status" value="1"/>
</dbReference>
<gene>
    <name evidence="3" type="ORF">CLPU_8c01190</name>
</gene>
<dbReference type="PANTHER" id="PTHR43798:SF31">
    <property type="entry name" value="AB HYDROLASE SUPERFAMILY PROTEIN YCLE"/>
    <property type="match status" value="1"/>
</dbReference>
<dbReference type="InterPro" id="IPR000073">
    <property type="entry name" value="AB_hydrolase_1"/>
</dbReference>
<proteinExistence type="predicted"/>
<evidence type="ECO:0000313" key="4">
    <source>
        <dbReference type="Proteomes" id="UP000037267"/>
    </source>
</evidence>
<feature type="domain" description="AB hydrolase-1" evidence="2">
    <location>
        <begin position="23"/>
        <end position="129"/>
    </location>
</feature>
<dbReference type="Proteomes" id="UP000037267">
    <property type="component" value="Unassembled WGS sequence"/>
</dbReference>
<comment type="caution">
    <text evidence="3">The sequence shown here is derived from an EMBL/GenBank/DDBJ whole genome shotgun (WGS) entry which is preliminary data.</text>
</comment>